<gene>
    <name evidence="2" type="ORF">CC86DRAFT_400617</name>
</gene>
<name>A0A6A7ALN7_9PLEO</name>
<dbReference type="AlphaFoldDB" id="A0A6A7ALN7"/>
<keyword evidence="1" id="KW-0732">Signal</keyword>
<dbReference type="EMBL" id="MU006216">
    <property type="protein sequence ID" value="KAF2834052.1"/>
    <property type="molecule type" value="Genomic_DNA"/>
</dbReference>
<dbReference type="Proteomes" id="UP000799424">
    <property type="component" value="Unassembled WGS sequence"/>
</dbReference>
<protein>
    <recommendedName>
        <fullName evidence="4">F-box domain-containing protein</fullName>
    </recommendedName>
</protein>
<evidence type="ECO:0000313" key="3">
    <source>
        <dbReference type="Proteomes" id="UP000799424"/>
    </source>
</evidence>
<organism evidence="2 3">
    <name type="scientific">Ophiobolus disseminans</name>
    <dbReference type="NCBI Taxonomy" id="1469910"/>
    <lineage>
        <taxon>Eukaryota</taxon>
        <taxon>Fungi</taxon>
        <taxon>Dikarya</taxon>
        <taxon>Ascomycota</taxon>
        <taxon>Pezizomycotina</taxon>
        <taxon>Dothideomycetes</taxon>
        <taxon>Pleosporomycetidae</taxon>
        <taxon>Pleosporales</taxon>
        <taxon>Pleosporineae</taxon>
        <taxon>Phaeosphaeriaceae</taxon>
        <taxon>Ophiobolus</taxon>
    </lineage>
</organism>
<proteinExistence type="predicted"/>
<sequence>MATIAALTLASTIVCAIALTTKHLAARPQTPRSLPFMDELVPGRPIDAALQSNSSKLLAPPTEIREIIYYHAMRVDGHFNNALCASTPTASHNRTVSKCLPALCFITKTESNLPRIVFFRNVDFYLYRDGDAEILNQWLSKYRAFGFVKHMHLSYLPQHRYIGFGKDLALLSHCPQVRELHLSLPVEALADYWPAWIWPYPEPGRKMRRMLSSKEIRHKFQLESILSCGQLHTVRLILWSARVRYNERHFRGTGLMENLARIKRKFKRKHGRDTAIKLEWANDEGMSCDCTKCLCYW</sequence>
<feature type="signal peptide" evidence="1">
    <location>
        <begin position="1"/>
        <end position="18"/>
    </location>
</feature>
<evidence type="ECO:0000313" key="2">
    <source>
        <dbReference type="EMBL" id="KAF2834052.1"/>
    </source>
</evidence>
<accession>A0A6A7ALN7</accession>
<keyword evidence="3" id="KW-1185">Reference proteome</keyword>
<evidence type="ECO:0008006" key="4">
    <source>
        <dbReference type="Google" id="ProtNLM"/>
    </source>
</evidence>
<reference evidence="2" key="1">
    <citation type="journal article" date="2020" name="Stud. Mycol.">
        <title>101 Dothideomycetes genomes: a test case for predicting lifestyles and emergence of pathogens.</title>
        <authorList>
            <person name="Haridas S."/>
            <person name="Albert R."/>
            <person name="Binder M."/>
            <person name="Bloem J."/>
            <person name="Labutti K."/>
            <person name="Salamov A."/>
            <person name="Andreopoulos B."/>
            <person name="Baker S."/>
            <person name="Barry K."/>
            <person name="Bills G."/>
            <person name="Bluhm B."/>
            <person name="Cannon C."/>
            <person name="Castanera R."/>
            <person name="Culley D."/>
            <person name="Daum C."/>
            <person name="Ezra D."/>
            <person name="Gonzalez J."/>
            <person name="Henrissat B."/>
            <person name="Kuo A."/>
            <person name="Liang C."/>
            <person name="Lipzen A."/>
            <person name="Lutzoni F."/>
            <person name="Magnuson J."/>
            <person name="Mondo S."/>
            <person name="Nolan M."/>
            <person name="Ohm R."/>
            <person name="Pangilinan J."/>
            <person name="Park H.-J."/>
            <person name="Ramirez L."/>
            <person name="Alfaro M."/>
            <person name="Sun H."/>
            <person name="Tritt A."/>
            <person name="Yoshinaga Y."/>
            <person name="Zwiers L.-H."/>
            <person name="Turgeon B."/>
            <person name="Goodwin S."/>
            <person name="Spatafora J."/>
            <person name="Crous P."/>
            <person name="Grigoriev I."/>
        </authorList>
    </citation>
    <scope>NUCLEOTIDE SEQUENCE</scope>
    <source>
        <strain evidence="2">CBS 113818</strain>
    </source>
</reference>
<feature type="chain" id="PRO_5025557537" description="F-box domain-containing protein" evidence="1">
    <location>
        <begin position="19"/>
        <end position="297"/>
    </location>
</feature>
<evidence type="ECO:0000256" key="1">
    <source>
        <dbReference type="SAM" id="SignalP"/>
    </source>
</evidence>